<dbReference type="SUPFAM" id="SSF48371">
    <property type="entry name" value="ARM repeat"/>
    <property type="match status" value="1"/>
</dbReference>
<sequence length="438" mass="48466">MKMSRESTDRNPSPPSEEFQATNRDLLRGDSIGDTVFSKHWVFTTLMKLLKAVENESSSKDEGAGKDEEEKEAANLCGIEIDSDLENDLCKLWDMTANEDVALFLEEWKSPDILLSVIEKTNAPRVTEICMGILGNMVCTSSISKSLSEKPELVALTLSMLSGRDPPTLVETCRFLNTALSHPESSSQWLSSIKEDEEVFQNLAFILQSSTNVELSLVYHLHRSKRRDTVSVILHVLQLISTTSLGVDCLVKMNETVLPILVQYVTDVCEEEVIVIVGQEKVLASCVIVVNILLSAQESIYDLFSSGKELFRNLLKILRVAQKNCSKTRKKTAKSSESAKNSHSTNSEGTSTSSGTQSNTEESKDTKDSGSSHDAPVTDETVEDTTTELLVASLISFAQMLLDASEKSDELKEDLQDKFEEGTDSTWLETLRELVDST</sequence>
<dbReference type="InterPro" id="IPR052464">
    <property type="entry name" value="Synovial_Prolif_Regulator"/>
</dbReference>
<dbReference type="PANTHER" id="PTHR23424">
    <property type="entry name" value="SERUM AMYLOID A"/>
    <property type="match status" value="1"/>
</dbReference>
<dbReference type="EMBL" id="JAIZAY010000019">
    <property type="protein sequence ID" value="KAJ8024000.1"/>
    <property type="molecule type" value="Genomic_DNA"/>
</dbReference>
<evidence type="ECO:0000256" key="1">
    <source>
        <dbReference type="ARBA" id="ARBA00004123"/>
    </source>
</evidence>
<accession>A0A9Q0YME0</accession>
<name>A0A9Q0YME0_HOLLE</name>
<feature type="compositionally biased region" description="Basic and acidic residues" evidence="4">
    <location>
        <begin position="361"/>
        <end position="371"/>
    </location>
</feature>
<proteinExistence type="inferred from homology"/>
<dbReference type="InterPro" id="IPR016024">
    <property type="entry name" value="ARM-type_fold"/>
</dbReference>
<evidence type="ECO:0000313" key="6">
    <source>
        <dbReference type="Proteomes" id="UP001152320"/>
    </source>
</evidence>
<dbReference type="InterPro" id="IPR011989">
    <property type="entry name" value="ARM-like"/>
</dbReference>
<evidence type="ECO:0000313" key="5">
    <source>
        <dbReference type="EMBL" id="KAJ8024000.1"/>
    </source>
</evidence>
<dbReference type="Gene3D" id="1.25.10.10">
    <property type="entry name" value="Leucine-rich Repeat Variant"/>
    <property type="match status" value="1"/>
</dbReference>
<dbReference type="GO" id="GO:0005654">
    <property type="term" value="C:nucleoplasm"/>
    <property type="evidence" value="ECO:0007669"/>
    <property type="project" value="TreeGrafter"/>
</dbReference>
<reference evidence="5" key="1">
    <citation type="submission" date="2021-10" db="EMBL/GenBank/DDBJ databases">
        <title>Tropical sea cucumber genome reveals ecological adaptation and Cuvierian tubules defense mechanism.</title>
        <authorList>
            <person name="Chen T."/>
        </authorList>
    </citation>
    <scope>NUCLEOTIDE SEQUENCE</scope>
    <source>
        <strain evidence="5">Nanhai2018</strain>
        <tissue evidence="5">Muscle</tissue>
    </source>
</reference>
<protein>
    <submittedName>
        <fullName evidence="5">Protein SAAL1</fullName>
    </submittedName>
</protein>
<comment type="caution">
    <text evidence="5">The sequence shown here is derived from an EMBL/GenBank/DDBJ whole genome shotgun (WGS) entry which is preliminary data.</text>
</comment>
<feature type="region of interest" description="Disordered" evidence="4">
    <location>
        <begin position="328"/>
        <end position="383"/>
    </location>
</feature>
<comment type="subcellular location">
    <subcellularLocation>
        <location evidence="1">Nucleus</location>
    </subcellularLocation>
</comment>
<dbReference type="AlphaFoldDB" id="A0A9Q0YME0"/>
<keyword evidence="6" id="KW-1185">Reference proteome</keyword>
<dbReference type="Proteomes" id="UP001152320">
    <property type="component" value="Chromosome 19"/>
</dbReference>
<comment type="similarity">
    <text evidence="3">Belongs to the SAAL1 family.</text>
</comment>
<evidence type="ECO:0000256" key="2">
    <source>
        <dbReference type="ARBA" id="ARBA00023242"/>
    </source>
</evidence>
<dbReference type="PANTHER" id="PTHR23424:SF23">
    <property type="entry name" value="PROTEIN SAAL1"/>
    <property type="match status" value="1"/>
</dbReference>
<dbReference type="OrthoDB" id="2156856at2759"/>
<keyword evidence="2" id="KW-0539">Nucleus</keyword>
<evidence type="ECO:0000256" key="4">
    <source>
        <dbReference type="SAM" id="MobiDB-lite"/>
    </source>
</evidence>
<organism evidence="5 6">
    <name type="scientific">Holothuria leucospilota</name>
    <name type="common">Black long sea cucumber</name>
    <name type="synonym">Mertensiothuria leucospilota</name>
    <dbReference type="NCBI Taxonomy" id="206669"/>
    <lineage>
        <taxon>Eukaryota</taxon>
        <taxon>Metazoa</taxon>
        <taxon>Echinodermata</taxon>
        <taxon>Eleutherozoa</taxon>
        <taxon>Echinozoa</taxon>
        <taxon>Holothuroidea</taxon>
        <taxon>Aspidochirotacea</taxon>
        <taxon>Aspidochirotida</taxon>
        <taxon>Holothuriidae</taxon>
        <taxon>Holothuria</taxon>
    </lineage>
</organism>
<gene>
    <name evidence="5" type="ORF">HOLleu_36601</name>
</gene>
<evidence type="ECO:0000256" key="3">
    <source>
        <dbReference type="ARBA" id="ARBA00038401"/>
    </source>
</evidence>
<feature type="compositionally biased region" description="Low complexity" evidence="4">
    <location>
        <begin position="341"/>
        <end position="360"/>
    </location>
</feature>
<feature type="region of interest" description="Disordered" evidence="4">
    <location>
        <begin position="1"/>
        <end position="26"/>
    </location>
</feature>